<dbReference type="Gene3D" id="2.40.30.180">
    <property type="entry name" value="Ubiquitin-activating enzyme E1, FCCH domain"/>
    <property type="match status" value="1"/>
</dbReference>
<dbReference type="InterPro" id="IPR042302">
    <property type="entry name" value="E1_FCCH_sf"/>
</dbReference>
<protein>
    <recommendedName>
        <fullName evidence="2">Ubiquitin-activating enzyme E1 FCCH domain-containing protein</fullName>
    </recommendedName>
</protein>
<dbReference type="EMBL" id="LAZR01009693">
    <property type="protein sequence ID" value="KKM71135.1"/>
    <property type="molecule type" value="Genomic_DNA"/>
</dbReference>
<proteinExistence type="predicted"/>
<dbReference type="AlphaFoldDB" id="A0A0F9M3B3"/>
<dbReference type="Gene3D" id="2.40.30.20">
    <property type="match status" value="1"/>
</dbReference>
<comment type="caution">
    <text evidence="1">The sequence shown here is derived from an EMBL/GenBank/DDBJ whole genome shotgun (WGS) entry which is preliminary data.</text>
</comment>
<dbReference type="InterPro" id="IPR023366">
    <property type="entry name" value="ATP_synth_asu-like_sf"/>
</dbReference>
<sequence>MPDSLIHTAFKRGELDPALHGRVTTSAYQEGLATARNTVIHPSGGISNRAGTYVAGPVKDHTAAPRLFRFQFGTSDQYVLEFGNLYMRVIRNNAHVLNSATNITAATAANPVVVTATAHGLSDGEEVFITGVVGMTQLNSRRFVVANKTNDTIELTDQITGDNVNGIDYTAYASAGTVASVFELTTTYITADLATLKMVQSADIITITHPTYAPRDLTRTDHNVWTLTVNTYAPTQADPTGVAVNNQGAGASTVHRYRVTAIRDDGSTFEESLPGISTTSKTVASATLANPIRCTASSHGYVTGDEVELSAFDEMTALNGRRFFITRIDANTFDLDGEDGTDTDIYPTAETTGGIANATFFEITDSNTVDATILSIFNRVTWTASTNATKYAIYR</sequence>
<evidence type="ECO:0000313" key="1">
    <source>
        <dbReference type="EMBL" id="KKM71135.1"/>
    </source>
</evidence>
<accession>A0A0F9M3B3</accession>
<name>A0A0F9M3B3_9ZZZZ</name>
<gene>
    <name evidence="1" type="ORF">LCGC14_1433750</name>
</gene>
<evidence type="ECO:0008006" key="2">
    <source>
        <dbReference type="Google" id="ProtNLM"/>
    </source>
</evidence>
<organism evidence="1">
    <name type="scientific">marine sediment metagenome</name>
    <dbReference type="NCBI Taxonomy" id="412755"/>
    <lineage>
        <taxon>unclassified sequences</taxon>
        <taxon>metagenomes</taxon>
        <taxon>ecological metagenomes</taxon>
    </lineage>
</organism>
<feature type="non-terminal residue" evidence="1">
    <location>
        <position position="395"/>
    </location>
</feature>
<reference evidence="1" key="1">
    <citation type="journal article" date="2015" name="Nature">
        <title>Complex archaea that bridge the gap between prokaryotes and eukaryotes.</title>
        <authorList>
            <person name="Spang A."/>
            <person name="Saw J.H."/>
            <person name="Jorgensen S.L."/>
            <person name="Zaremba-Niedzwiedzka K."/>
            <person name="Martijn J."/>
            <person name="Lind A.E."/>
            <person name="van Eijk R."/>
            <person name="Schleper C."/>
            <person name="Guy L."/>
            <person name="Ettema T.J."/>
        </authorList>
    </citation>
    <scope>NUCLEOTIDE SEQUENCE</scope>
</reference>